<feature type="compositionally biased region" description="Low complexity" evidence="1">
    <location>
        <begin position="56"/>
        <end position="65"/>
    </location>
</feature>
<protein>
    <submittedName>
        <fullName evidence="2">Uncharacterized protein</fullName>
    </submittedName>
</protein>
<reference evidence="2" key="1">
    <citation type="submission" date="2023-10" db="EMBL/GenBank/DDBJ databases">
        <authorList>
            <person name="Chen Y."/>
            <person name="Shah S."/>
            <person name="Dougan E. K."/>
            <person name="Thang M."/>
            <person name="Chan C."/>
        </authorList>
    </citation>
    <scope>NUCLEOTIDE SEQUENCE [LARGE SCALE GENOMIC DNA]</scope>
</reference>
<proteinExistence type="predicted"/>
<dbReference type="Proteomes" id="UP001189429">
    <property type="component" value="Unassembled WGS sequence"/>
</dbReference>
<evidence type="ECO:0000313" key="2">
    <source>
        <dbReference type="EMBL" id="CAK0861636.1"/>
    </source>
</evidence>
<sequence>WMLASLSAAAASARSRRAPAASFAGADAALSSAAPGPAVQTVNVHLAPCGAGGSPAGAAPSAGPATRDAGAQTGPEEPAPRPPLAAPPRAPRAARAECPAAPDLAGAHCGARRAWGAIARRIGGHRSFRGDRLRRCASEDEALAGYLAEEGNAIDTGEEEDEDLNAWVACATTQSESAAALLPTPAAGG</sequence>
<evidence type="ECO:0000256" key="1">
    <source>
        <dbReference type="SAM" id="MobiDB-lite"/>
    </source>
</evidence>
<feature type="non-terminal residue" evidence="2">
    <location>
        <position position="1"/>
    </location>
</feature>
<evidence type="ECO:0000313" key="3">
    <source>
        <dbReference type="Proteomes" id="UP001189429"/>
    </source>
</evidence>
<comment type="caution">
    <text evidence="2">The sequence shown here is derived from an EMBL/GenBank/DDBJ whole genome shotgun (WGS) entry which is preliminary data.</text>
</comment>
<name>A0ABN9UNY4_9DINO</name>
<accession>A0ABN9UNY4</accession>
<dbReference type="EMBL" id="CAUYUJ010016080">
    <property type="protein sequence ID" value="CAK0861636.1"/>
    <property type="molecule type" value="Genomic_DNA"/>
</dbReference>
<feature type="compositionally biased region" description="Pro residues" evidence="1">
    <location>
        <begin position="80"/>
        <end position="90"/>
    </location>
</feature>
<feature type="non-terminal residue" evidence="2">
    <location>
        <position position="189"/>
    </location>
</feature>
<keyword evidence="3" id="KW-1185">Reference proteome</keyword>
<gene>
    <name evidence="2" type="ORF">PCOR1329_LOCUS50249</name>
</gene>
<organism evidence="2 3">
    <name type="scientific">Prorocentrum cordatum</name>
    <dbReference type="NCBI Taxonomy" id="2364126"/>
    <lineage>
        <taxon>Eukaryota</taxon>
        <taxon>Sar</taxon>
        <taxon>Alveolata</taxon>
        <taxon>Dinophyceae</taxon>
        <taxon>Prorocentrales</taxon>
        <taxon>Prorocentraceae</taxon>
        <taxon>Prorocentrum</taxon>
    </lineage>
</organism>
<feature type="region of interest" description="Disordered" evidence="1">
    <location>
        <begin position="50"/>
        <end position="98"/>
    </location>
</feature>